<dbReference type="InterPro" id="IPR043504">
    <property type="entry name" value="Peptidase_S1_PA_chymotrypsin"/>
</dbReference>
<keyword evidence="7" id="KW-0175">Coiled coil</keyword>
<dbReference type="KEGG" id="cpri:FZC34_02030"/>
<dbReference type="InterPro" id="IPR050966">
    <property type="entry name" value="Glutamyl_endopeptidase"/>
</dbReference>
<evidence type="ECO:0000256" key="6">
    <source>
        <dbReference type="RuleBase" id="RU004296"/>
    </source>
</evidence>
<dbReference type="Proteomes" id="UP000325004">
    <property type="component" value="Chromosome"/>
</dbReference>
<feature type="region of interest" description="Disordered" evidence="8">
    <location>
        <begin position="458"/>
        <end position="526"/>
    </location>
</feature>
<protein>
    <recommendedName>
        <fullName evidence="6">Serine protease</fullName>
        <ecNumber evidence="6">3.4.21.-</ecNumber>
    </recommendedName>
</protein>
<evidence type="ECO:0000313" key="10">
    <source>
        <dbReference type="Proteomes" id="UP000325004"/>
    </source>
</evidence>
<comment type="similarity">
    <text evidence="1 6">Belongs to the peptidase S1B family.</text>
</comment>
<feature type="compositionally biased region" description="Polar residues" evidence="8">
    <location>
        <begin position="486"/>
        <end position="505"/>
    </location>
</feature>
<evidence type="ECO:0000256" key="8">
    <source>
        <dbReference type="SAM" id="MobiDB-lite"/>
    </source>
</evidence>
<dbReference type="InterPro" id="IPR008256">
    <property type="entry name" value="Peptidase_S1B"/>
</dbReference>
<keyword evidence="4 6" id="KW-0378">Hydrolase</keyword>
<evidence type="ECO:0000256" key="1">
    <source>
        <dbReference type="ARBA" id="ARBA00008764"/>
    </source>
</evidence>
<evidence type="ECO:0000256" key="5">
    <source>
        <dbReference type="ARBA" id="ARBA00022825"/>
    </source>
</evidence>
<evidence type="ECO:0000256" key="7">
    <source>
        <dbReference type="SAM" id="Coils"/>
    </source>
</evidence>
<dbReference type="InterPro" id="IPR009003">
    <property type="entry name" value="Peptidase_S1_PA"/>
</dbReference>
<evidence type="ECO:0000256" key="3">
    <source>
        <dbReference type="ARBA" id="ARBA00022729"/>
    </source>
</evidence>
<feature type="compositionally biased region" description="Polar residues" evidence="8">
    <location>
        <begin position="430"/>
        <end position="443"/>
    </location>
</feature>
<sequence length="561" mass="62367">MYNNVVKKIILLSVVMSILNGANQDILVKDSHVEQDKELNLQGLLGKDTDSQKANGDFISITGEQLNQVPYAQCGRLMMYKDNESYSIGSGFLIGKNIVMTAAHNVYFRNSREIPDLIYFKSEVVNEEEQGFICVKGYVHEGWAKCFDNKYDIAILFLLNAQDMAPLVIDDSMLHNHIDISVIGFPSGCGGIMQESKGKVIRYTDHLVYHNADTLQGNSGGPVLHKNGDKWYVIAVHNAYYEYGYDGASDAPENVGSRITDNINQFLSNAIYLYSQYYENYINIGKAVYAKNVESFKNSKKIDINYQEEIDKACLLKDEALEKVKNTDRINPNYAEYLLCYIKLNDQYKKLCSEELSRVKEGVINCGEQVQAAEEKRKKQREEFIGEKEADSIEKFSPHTMEECLVQVINSLANENIGVVTILSASKLTSEPKESVSSSTTKLASEPAVTKTIALKPKKNRDSVQNLTAKPRDKKSVTPKPKKSTLQTNKPVQKSEATVPNSVKSKATVKSKPAPKSGSTVPDSVKVDVVKYVAKRNVLTKSSASAKGGALDAVKQSRGKK</sequence>
<organism evidence="9 10">
    <name type="scientific">Candidatus Cytomitobacter primus</name>
    <dbReference type="NCBI Taxonomy" id="2066024"/>
    <lineage>
        <taxon>Bacteria</taxon>
        <taxon>Pseudomonadati</taxon>
        <taxon>Pseudomonadota</taxon>
        <taxon>Alphaproteobacteria</taxon>
        <taxon>Holosporales</taxon>
        <taxon>Holosporaceae</taxon>
        <taxon>Candidatus Cytomitobacter</taxon>
    </lineage>
</organism>
<dbReference type="OrthoDB" id="122332at2"/>
<name>A0A5C0UF46_9PROT</name>
<keyword evidence="5 6" id="KW-0720">Serine protease</keyword>
<dbReference type="PRINTS" id="PR00839">
    <property type="entry name" value="V8PROTEASE"/>
</dbReference>
<dbReference type="PANTHER" id="PTHR15462:SF8">
    <property type="entry name" value="SERINE PROTEASE"/>
    <property type="match status" value="1"/>
</dbReference>
<dbReference type="AlphaFoldDB" id="A0A5C0UF46"/>
<dbReference type="Gene3D" id="2.40.10.10">
    <property type="entry name" value="Trypsin-like serine proteases"/>
    <property type="match status" value="2"/>
</dbReference>
<evidence type="ECO:0000256" key="2">
    <source>
        <dbReference type="ARBA" id="ARBA00022670"/>
    </source>
</evidence>
<proteinExistence type="inferred from homology"/>
<accession>A0A5C0UF46</accession>
<keyword evidence="3" id="KW-0732">Signal</keyword>
<dbReference type="EC" id="3.4.21.-" evidence="6"/>
<keyword evidence="10" id="KW-1185">Reference proteome</keyword>
<gene>
    <name evidence="9" type="ORF">FZC34_02030</name>
</gene>
<evidence type="ECO:0000313" key="9">
    <source>
        <dbReference type="EMBL" id="QEK38678.1"/>
    </source>
</evidence>
<dbReference type="GO" id="GO:0006508">
    <property type="term" value="P:proteolysis"/>
    <property type="evidence" value="ECO:0007669"/>
    <property type="project" value="UniProtKB-KW"/>
</dbReference>
<dbReference type="Pfam" id="PF13365">
    <property type="entry name" value="Trypsin_2"/>
    <property type="match status" value="1"/>
</dbReference>
<dbReference type="EMBL" id="CP043316">
    <property type="protein sequence ID" value="QEK38678.1"/>
    <property type="molecule type" value="Genomic_DNA"/>
</dbReference>
<feature type="region of interest" description="Disordered" evidence="8">
    <location>
        <begin position="430"/>
        <end position="449"/>
    </location>
</feature>
<keyword evidence="2 6" id="KW-0645">Protease</keyword>
<feature type="coiled-coil region" evidence="7">
    <location>
        <begin position="363"/>
        <end position="390"/>
    </location>
</feature>
<reference evidence="9 10" key="1">
    <citation type="submission" date="2019-08" db="EMBL/GenBank/DDBJ databases">
        <title>Highly reduced genomes of protist endosymbionts show evolutionary convergence.</title>
        <authorList>
            <person name="George E."/>
            <person name="Husnik F."/>
            <person name="Tashyreva D."/>
            <person name="Prokopchuk G."/>
            <person name="Horak A."/>
            <person name="Kwong W.K."/>
            <person name="Lukes J."/>
            <person name="Keeling P.J."/>
        </authorList>
    </citation>
    <scope>NUCLEOTIDE SEQUENCE [LARGE SCALE GENOMIC DNA]</scope>
    <source>
        <strain evidence="9">1604LC</strain>
    </source>
</reference>
<dbReference type="GO" id="GO:0008236">
    <property type="term" value="F:serine-type peptidase activity"/>
    <property type="evidence" value="ECO:0007669"/>
    <property type="project" value="UniProtKB-KW"/>
</dbReference>
<evidence type="ECO:0000256" key="4">
    <source>
        <dbReference type="ARBA" id="ARBA00022801"/>
    </source>
</evidence>
<dbReference type="SUPFAM" id="SSF50494">
    <property type="entry name" value="Trypsin-like serine proteases"/>
    <property type="match status" value="1"/>
</dbReference>
<dbReference type="PANTHER" id="PTHR15462">
    <property type="entry name" value="SERINE PROTEASE"/>
    <property type="match status" value="1"/>
</dbReference>